<evidence type="ECO:0000313" key="2">
    <source>
        <dbReference type="EMBL" id="KAF3508997.1"/>
    </source>
</evidence>
<dbReference type="PANTHER" id="PTHR31099:SF24">
    <property type="entry name" value="AMINOTRANSFERASE-LIKE PLANT MOBILE DOMAIN-CONTAINING PROTEIN"/>
    <property type="match status" value="1"/>
</dbReference>
<dbReference type="AlphaFoldDB" id="A0A8S9P703"/>
<dbReference type="EMBL" id="QGKX02001521">
    <property type="protein sequence ID" value="KAF3508997.1"/>
    <property type="molecule type" value="Genomic_DNA"/>
</dbReference>
<proteinExistence type="predicted"/>
<gene>
    <name evidence="2" type="ORF">F2Q69_00006445</name>
</gene>
<feature type="coiled-coil region" evidence="1">
    <location>
        <begin position="2"/>
        <end position="54"/>
    </location>
</feature>
<protein>
    <submittedName>
        <fullName evidence="2">Uncharacterized protein</fullName>
    </submittedName>
</protein>
<sequence length="352" mass="39409">MVVDEQDEVPEATQREAELQRQIDGLQSQVTELHKTQEETNLELSSEFQSLKEKLNVLEDGKLWYSDGVLETVEPGALMFPKEELHALIGSDGAPEKATFLFFDDGPRSEIREGDLATIRRKYLIHPLVGMRSPTEFERAPDGGAGEVTIYEAYLEPGFRGAIPFLIDEVSSFFGFCHSQLTPLTWRTLMTIQMASTIFDPVTAPLWSRNSNGWNSRYVFVNIQEPGGCPTSWRTVDVSCPVSFAGKAVAKLIMGIPRRFCWVTFLVSREALRNVARSPASVVFDEYQKVRARKRRLSYTPPPRLVRAALSAGSLSSISSTSAEIMSNRDLLADAHWRLTSEGSFSVARHKT</sequence>
<accession>A0A8S9P703</accession>
<evidence type="ECO:0000313" key="3">
    <source>
        <dbReference type="Proteomes" id="UP000712600"/>
    </source>
</evidence>
<reference evidence="2" key="1">
    <citation type="submission" date="2019-12" db="EMBL/GenBank/DDBJ databases">
        <title>Genome sequencing and annotation of Brassica cretica.</title>
        <authorList>
            <person name="Studholme D.J."/>
            <person name="Sarris P."/>
        </authorList>
    </citation>
    <scope>NUCLEOTIDE SEQUENCE</scope>
    <source>
        <strain evidence="2">PFS-109/04</strain>
        <tissue evidence="2">Leaf</tissue>
    </source>
</reference>
<evidence type="ECO:0000256" key="1">
    <source>
        <dbReference type="SAM" id="Coils"/>
    </source>
</evidence>
<dbReference type="PANTHER" id="PTHR31099">
    <property type="entry name" value="OS06G0165300 PROTEIN"/>
    <property type="match status" value="1"/>
</dbReference>
<organism evidence="2 3">
    <name type="scientific">Brassica cretica</name>
    <name type="common">Mustard</name>
    <dbReference type="NCBI Taxonomy" id="69181"/>
    <lineage>
        <taxon>Eukaryota</taxon>
        <taxon>Viridiplantae</taxon>
        <taxon>Streptophyta</taxon>
        <taxon>Embryophyta</taxon>
        <taxon>Tracheophyta</taxon>
        <taxon>Spermatophyta</taxon>
        <taxon>Magnoliopsida</taxon>
        <taxon>eudicotyledons</taxon>
        <taxon>Gunneridae</taxon>
        <taxon>Pentapetalae</taxon>
        <taxon>rosids</taxon>
        <taxon>malvids</taxon>
        <taxon>Brassicales</taxon>
        <taxon>Brassicaceae</taxon>
        <taxon>Brassiceae</taxon>
        <taxon>Brassica</taxon>
    </lineage>
</organism>
<comment type="caution">
    <text evidence="2">The sequence shown here is derived from an EMBL/GenBank/DDBJ whole genome shotgun (WGS) entry which is preliminary data.</text>
</comment>
<name>A0A8S9P703_BRACR</name>
<dbReference type="Proteomes" id="UP000712600">
    <property type="component" value="Unassembled WGS sequence"/>
</dbReference>
<keyword evidence="1" id="KW-0175">Coiled coil</keyword>